<accession>A0A4R4RF73</accession>
<evidence type="ECO:0000256" key="5">
    <source>
        <dbReference type="ARBA" id="ARBA00022989"/>
    </source>
</evidence>
<dbReference type="InterPro" id="IPR000515">
    <property type="entry name" value="MetI-like"/>
</dbReference>
<protein>
    <submittedName>
        <fullName evidence="9">ABC transporter permease</fullName>
    </submittedName>
</protein>
<dbReference type="PANTHER" id="PTHR43163">
    <property type="entry name" value="DIPEPTIDE TRANSPORT SYSTEM PERMEASE PROTEIN DPPB-RELATED"/>
    <property type="match status" value="1"/>
</dbReference>
<organism evidence="9 10">
    <name type="scientific">Jiangella ureilytica</name>
    <dbReference type="NCBI Taxonomy" id="2530374"/>
    <lineage>
        <taxon>Bacteria</taxon>
        <taxon>Bacillati</taxon>
        <taxon>Actinomycetota</taxon>
        <taxon>Actinomycetes</taxon>
        <taxon>Jiangellales</taxon>
        <taxon>Jiangellaceae</taxon>
        <taxon>Jiangella</taxon>
    </lineage>
</organism>
<sequence>MTAYVMRRAGWAIVTLLLASVVVFIGAHALPGDPALALAGQEGARDPELLAAIRERYGLDQPLPAQYVAWLGQVLQGDFGQSIRTSLPVADMVADRVPVTLQLAACSLLIAMLVGIPIGVLAAVYRGRWPDHLGNALTLTGMSVPNFWVGLILIAVFAVQFGIFPASGFVAFADDPVANLQHLVLPSVVLGMGLSAVIMRQTRSSMVQTLSADFIRTARAKGLSEWSVVVRHALRNSLLTVTTILGLQLGLLIAGSVVTEQIFLIPGFGKLIIDAVATRDYPVIQAVTLLAAVAYIVVNLLVDVLYTVLNPRVRLEARAA</sequence>
<feature type="domain" description="ABC transmembrane type-1" evidence="8">
    <location>
        <begin position="97"/>
        <end position="302"/>
    </location>
</feature>
<keyword evidence="3" id="KW-1003">Cell membrane</keyword>
<dbReference type="AlphaFoldDB" id="A0A4R4RF73"/>
<dbReference type="Gene3D" id="1.10.3720.10">
    <property type="entry name" value="MetI-like"/>
    <property type="match status" value="1"/>
</dbReference>
<dbReference type="GO" id="GO:0071916">
    <property type="term" value="F:dipeptide transmembrane transporter activity"/>
    <property type="evidence" value="ECO:0007669"/>
    <property type="project" value="TreeGrafter"/>
</dbReference>
<dbReference type="GO" id="GO:0005886">
    <property type="term" value="C:plasma membrane"/>
    <property type="evidence" value="ECO:0007669"/>
    <property type="project" value="UniProtKB-SubCell"/>
</dbReference>
<dbReference type="PANTHER" id="PTHR43163:SF6">
    <property type="entry name" value="DIPEPTIDE TRANSPORT SYSTEM PERMEASE PROTEIN DPPB-RELATED"/>
    <property type="match status" value="1"/>
</dbReference>
<evidence type="ECO:0000313" key="10">
    <source>
        <dbReference type="Proteomes" id="UP000295621"/>
    </source>
</evidence>
<dbReference type="SUPFAM" id="SSF161098">
    <property type="entry name" value="MetI-like"/>
    <property type="match status" value="1"/>
</dbReference>
<feature type="transmembrane region" description="Helical" evidence="7">
    <location>
        <begin position="238"/>
        <end position="263"/>
    </location>
</feature>
<evidence type="ECO:0000256" key="7">
    <source>
        <dbReference type="RuleBase" id="RU363032"/>
    </source>
</evidence>
<dbReference type="CDD" id="cd06261">
    <property type="entry name" value="TM_PBP2"/>
    <property type="match status" value="1"/>
</dbReference>
<dbReference type="Proteomes" id="UP000295621">
    <property type="component" value="Unassembled WGS sequence"/>
</dbReference>
<evidence type="ECO:0000256" key="6">
    <source>
        <dbReference type="ARBA" id="ARBA00023136"/>
    </source>
</evidence>
<proteinExistence type="inferred from homology"/>
<keyword evidence="10" id="KW-1185">Reference proteome</keyword>
<keyword evidence="6 7" id="KW-0472">Membrane</keyword>
<comment type="similarity">
    <text evidence="7">Belongs to the binding-protein-dependent transport system permease family.</text>
</comment>
<comment type="subcellular location">
    <subcellularLocation>
        <location evidence="1 7">Cell membrane</location>
        <topology evidence="1 7">Multi-pass membrane protein</topology>
    </subcellularLocation>
</comment>
<evidence type="ECO:0000313" key="9">
    <source>
        <dbReference type="EMBL" id="TDC47890.1"/>
    </source>
</evidence>
<feature type="transmembrane region" description="Helical" evidence="7">
    <location>
        <begin position="101"/>
        <end position="125"/>
    </location>
</feature>
<feature type="transmembrane region" description="Helical" evidence="7">
    <location>
        <begin position="179"/>
        <end position="199"/>
    </location>
</feature>
<feature type="transmembrane region" description="Helical" evidence="7">
    <location>
        <begin position="283"/>
        <end position="309"/>
    </location>
</feature>
<dbReference type="InterPro" id="IPR035906">
    <property type="entry name" value="MetI-like_sf"/>
</dbReference>
<feature type="transmembrane region" description="Helical" evidence="7">
    <location>
        <begin position="146"/>
        <end position="173"/>
    </location>
</feature>
<evidence type="ECO:0000259" key="8">
    <source>
        <dbReference type="PROSITE" id="PS50928"/>
    </source>
</evidence>
<dbReference type="EMBL" id="SMKL01000066">
    <property type="protein sequence ID" value="TDC47890.1"/>
    <property type="molecule type" value="Genomic_DNA"/>
</dbReference>
<evidence type="ECO:0000256" key="2">
    <source>
        <dbReference type="ARBA" id="ARBA00022448"/>
    </source>
</evidence>
<dbReference type="InterPro" id="IPR045621">
    <property type="entry name" value="BPD_transp_1_N"/>
</dbReference>
<dbReference type="PROSITE" id="PS50928">
    <property type="entry name" value="ABC_TM1"/>
    <property type="match status" value="1"/>
</dbReference>
<dbReference type="Pfam" id="PF00528">
    <property type="entry name" value="BPD_transp_1"/>
    <property type="match status" value="1"/>
</dbReference>
<reference evidence="9 10" key="1">
    <citation type="submission" date="2019-02" db="EMBL/GenBank/DDBJ databases">
        <title>Draft genome sequences of novel Actinobacteria.</title>
        <authorList>
            <person name="Sahin N."/>
            <person name="Ay H."/>
            <person name="Saygin H."/>
        </authorList>
    </citation>
    <scope>NUCLEOTIDE SEQUENCE [LARGE SCALE GENOMIC DNA]</scope>
    <source>
        <strain evidence="9 10">KC603</strain>
    </source>
</reference>
<keyword evidence="5 7" id="KW-1133">Transmembrane helix</keyword>
<comment type="caution">
    <text evidence="9">The sequence shown here is derived from an EMBL/GenBank/DDBJ whole genome shotgun (WGS) entry which is preliminary data.</text>
</comment>
<keyword evidence="4 7" id="KW-0812">Transmembrane</keyword>
<evidence type="ECO:0000256" key="1">
    <source>
        <dbReference type="ARBA" id="ARBA00004651"/>
    </source>
</evidence>
<keyword evidence="2 7" id="KW-0813">Transport</keyword>
<dbReference type="OrthoDB" id="147639at2"/>
<dbReference type="Pfam" id="PF19300">
    <property type="entry name" value="BPD_transp_1_N"/>
    <property type="match status" value="1"/>
</dbReference>
<evidence type="ECO:0000256" key="3">
    <source>
        <dbReference type="ARBA" id="ARBA00022475"/>
    </source>
</evidence>
<name>A0A4R4RF73_9ACTN</name>
<evidence type="ECO:0000256" key="4">
    <source>
        <dbReference type="ARBA" id="ARBA00022692"/>
    </source>
</evidence>
<gene>
    <name evidence="9" type="ORF">E1212_22980</name>
</gene>